<evidence type="ECO:0000313" key="7">
    <source>
        <dbReference type="EMBL" id="CAI5757128.1"/>
    </source>
</evidence>
<dbReference type="SMART" id="SM00322">
    <property type="entry name" value="KH"/>
    <property type="match status" value="8"/>
</dbReference>
<dbReference type="Pfam" id="PF24668">
    <property type="entry name" value="KH_Vigilin"/>
    <property type="match status" value="1"/>
</dbReference>
<dbReference type="PANTHER" id="PTHR10288">
    <property type="entry name" value="KH DOMAIN CONTAINING RNA BINDING PROTEIN"/>
    <property type="match status" value="1"/>
</dbReference>
<feature type="domain" description="K Homology" evidence="6">
    <location>
        <begin position="958"/>
        <end position="1026"/>
    </location>
</feature>
<keyword evidence="2 3" id="KW-0694">RNA-binding</keyword>
<dbReference type="GO" id="GO:0003723">
    <property type="term" value="F:RNA binding"/>
    <property type="evidence" value="ECO:0007669"/>
    <property type="project" value="UniProtKB-UniRule"/>
</dbReference>
<keyword evidence="8" id="KW-1185">Reference proteome</keyword>
<feature type="domain" description="K Homology" evidence="6">
    <location>
        <begin position="640"/>
        <end position="712"/>
    </location>
</feature>
<feature type="domain" description="K Homology" evidence="6">
    <location>
        <begin position="716"/>
        <end position="794"/>
    </location>
</feature>
<dbReference type="Proteomes" id="UP001152885">
    <property type="component" value="Unassembled WGS sequence"/>
</dbReference>
<name>A0A9W4X9B0_9ASCO</name>
<evidence type="ECO:0000256" key="3">
    <source>
        <dbReference type="PROSITE-ProRule" id="PRU00117"/>
    </source>
</evidence>
<keyword evidence="4" id="KW-0175">Coiled coil</keyword>
<dbReference type="Gene3D" id="3.30.1370.10">
    <property type="entry name" value="K Homology domain, type 1"/>
    <property type="match status" value="8"/>
</dbReference>
<dbReference type="InterPro" id="IPR004088">
    <property type="entry name" value="KH_dom_type_1"/>
</dbReference>
<gene>
    <name evidence="7" type="ORF">CANVERA_P1645</name>
</gene>
<feature type="domain" description="K Homology" evidence="6">
    <location>
        <begin position="876"/>
        <end position="954"/>
    </location>
</feature>
<dbReference type="InterPro" id="IPR057778">
    <property type="entry name" value="KH_Vigilin_N"/>
</dbReference>
<keyword evidence="1" id="KW-0677">Repeat</keyword>
<evidence type="ECO:0000256" key="2">
    <source>
        <dbReference type="ARBA" id="ARBA00022884"/>
    </source>
</evidence>
<feature type="region of interest" description="Disordered" evidence="5">
    <location>
        <begin position="1"/>
        <end position="102"/>
    </location>
</feature>
<sequence length="1209" mass="135171">MPTPAEIIAARYQQNNNQNQAIEEEIDYSTNGNGNNLPNKTSISDENAFPTLGGGSKPSPVQSSSTWGPKMKAPPAQVKEGSPTSMPALKSKNGSNGSNSYKSKVSTIQEAFSLDFEDQLNVAKPEFSKILTSIQSETKTKIEFSSSQHTKKRIFLISGRPEEVKLAKKLVIKKLTKSVKLQFTIPSKLRSKVIGQGGKTLKPIIQANEVKIEISDQVEDIENDEDEEEDVDEDIFSKVVKVTIDGDIEGSKAAKNQILQIIKEESKNLSTKIKIDEKVKPFVEKSLESVIASHPDLTFSIPDYKSNKNNLIVIGDRELILQVKPEIKKILNNLESKITVEEVPIPETKQQFLPIDEVLETFNVLIQLPKDTESNVKFIGESKNIKKAQDAAKKTTLQYKVEVLDMSKAHKGNLNHVKAVAALLNKLGIFKQISEANEVVINPPTEFTNVTSIPIEIVAKAGDEDKIKLAKKAIVSNVNKITPDQTKTVEDIDEFLINKVDETIKEIAKQENVEYVIIDDVITLFGSSTESQDDAEDFEEVESTTEKEASFDKINTELDKLRKLSENIINSVLEVSKKQQNSIVSKSLKSIISSVEPNSVVVKLNYPSDDELTIHGLKSAVAIIKKNIESDLSDFEEHPNGFTAQIQVPSQVVPRLIGKNGANLNQLRDEFNVKIDVPEDKDNKKEEKVEVTIVGLKRNVEDAKAKILSLSKKWADEILSRVRIENQYHRRIIGPKGVYINRLQDKYNVKIRFPSVNGESNGFLDAPKSPNEITIKGPSKGVAKAEEELKELYQFEKENGFKQTVQIPIKAIARVIGKSGETINDIADGTGVEYKFNRDNESEEANGYSEVELTGSKTALKEATTKINAIINEVENFVSRSIQVDPKYHRDLIGPGGSIMKSIISKAGGDDIPRNKYQRLLNIPNQGSGSNEITSQGDKSVVDKIIESIESIIKEKESMIINEIEIPKDKHRLIIGPNGSIRHALQDEFNVTIDIPRANDDSSIVKIKGLPEQIDAVITKIQEFTKDDWKKVVEVPSNYHGLISERGGIFKRFKNEYNVEITHGNFTRQANKLSNNLIPNPPKEAYPEENETIKFTIIENTSDEDGELIPWRLKGEDSDVDKVFSLIEEKLNLAKNSNYQGWFYLSQPSNFSKIIGPQGSRINQLRNKTNTFITVPRSNDKINNNENFIYLIGNEENLNKAEKEIKNLL</sequence>
<feature type="compositionally biased region" description="Polar residues" evidence="5">
    <location>
        <begin position="28"/>
        <end position="45"/>
    </location>
</feature>
<feature type="domain" description="K Homology" evidence="6">
    <location>
        <begin position="116"/>
        <end position="176"/>
    </location>
</feature>
<dbReference type="OrthoDB" id="10027144at2759"/>
<dbReference type="InterPro" id="IPR036612">
    <property type="entry name" value="KH_dom_type_1_sf"/>
</dbReference>
<evidence type="ECO:0000313" key="8">
    <source>
        <dbReference type="Proteomes" id="UP001152885"/>
    </source>
</evidence>
<proteinExistence type="predicted"/>
<feature type="coiled-coil region" evidence="4">
    <location>
        <begin position="686"/>
        <end position="713"/>
    </location>
</feature>
<reference evidence="7" key="1">
    <citation type="submission" date="2022-12" db="EMBL/GenBank/DDBJ databases">
        <authorList>
            <person name="Brejova B."/>
        </authorList>
    </citation>
    <scope>NUCLEOTIDE SEQUENCE</scope>
</reference>
<dbReference type="SUPFAM" id="SSF54791">
    <property type="entry name" value="Eukaryotic type KH-domain (KH-domain type I)"/>
    <property type="match status" value="6"/>
</dbReference>
<comment type="caution">
    <text evidence="7">The sequence shown here is derived from an EMBL/GenBank/DDBJ whole genome shotgun (WGS) entry which is preliminary data.</text>
</comment>
<feature type="domain" description="K Homology" evidence="6">
    <location>
        <begin position="177"/>
        <end position="263"/>
    </location>
</feature>
<feature type="domain" description="K Homology" evidence="6">
    <location>
        <begin position="1125"/>
        <end position="1209"/>
    </location>
</feature>
<dbReference type="PROSITE" id="PS50084">
    <property type="entry name" value="KH_TYPE_1"/>
    <property type="match status" value="7"/>
</dbReference>
<dbReference type="InterPro" id="IPR004087">
    <property type="entry name" value="KH_dom"/>
</dbReference>
<dbReference type="EMBL" id="CANTUO010000001">
    <property type="protein sequence ID" value="CAI5757128.1"/>
    <property type="molecule type" value="Genomic_DNA"/>
</dbReference>
<protein>
    <recommendedName>
        <fullName evidence="6">K Homology domain-containing protein</fullName>
    </recommendedName>
</protein>
<organism evidence="7 8">
    <name type="scientific">Candida verbasci</name>
    <dbReference type="NCBI Taxonomy" id="1227364"/>
    <lineage>
        <taxon>Eukaryota</taxon>
        <taxon>Fungi</taxon>
        <taxon>Dikarya</taxon>
        <taxon>Ascomycota</taxon>
        <taxon>Saccharomycotina</taxon>
        <taxon>Pichiomycetes</taxon>
        <taxon>Debaryomycetaceae</taxon>
        <taxon>Candida/Lodderomyces clade</taxon>
        <taxon>Candida</taxon>
    </lineage>
</organism>
<accession>A0A9W4X9B0</accession>
<evidence type="ECO:0000259" key="6">
    <source>
        <dbReference type="SMART" id="SM00322"/>
    </source>
</evidence>
<evidence type="ECO:0000256" key="1">
    <source>
        <dbReference type="ARBA" id="ARBA00022737"/>
    </source>
</evidence>
<dbReference type="AlphaFoldDB" id="A0A9W4X9B0"/>
<feature type="domain" description="K Homology" evidence="6">
    <location>
        <begin position="799"/>
        <end position="872"/>
    </location>
</feature>
<evidence type="ECO:0000256" key="4">
    <source>
        <dbReference type="SAM" id="Coils"/>
    </source>
</evidence>
<feature type="compositionally biased region" description="Low complexity" evidence="5">
    <location>
        <begin position="90"/>
        <end position="102"/>
    </location>
</feature>
<dbReference type="Pfam" id="PF00013">
    <property type="entry name" value="KH_1"/>
    <property type="match status" value="6"/>
</dbReference>
<evidence type="ECO:0000256" key="5">
    <source>
        <dbReference type="SAM" id="MobiDB-lite"/>
    </source>
</evidence>